<evidence type="ECO:0000256" key="3">
    <source>
        <dbReference type="SAM" id="Phobius"/>
    </source>
</evidence>
<dbReference type="InterPro" id="IPR012902">
    <property type="entry name" value="N_methyl_site"/>
</dbReference>
<protein>
    <submittedName>
        <fullName evidence="4">PilW family protein</fullName>
    </submittedName>
</protein>
<sequence length="146" mass="16173">MKKWVRNEKGITLVELLAALAIGAIVITIIGGIMTSVQKYYTEQAVQSKNLIDVTYAAKTITRDARKAADVSIDVGTVETLRLGSVTYTFLSSEEVIERNGVPIAKQIKEFHADYIDPQLSIEITGRNVKQWKSTITIRSGKSDEQ</sequence>
<keyword evidence="2" id="KW-0178">Competence</keyword>
<reference evidence="5" key="1">
    <citation type="journal article" date="2019" name="Int. J. Syst. Evol. Microbiol.">
        <title>The Global Catalogue of Microorganisms (GCM) 10K type strain sequencing project: providing services to taxonomists for standard genome sequencing and annotation.</title>
        <authorList>
            <consortium name="The Broad Institute Genomics Platform"/>
            <consortium name="The Broad Institute Genome Sequencing Center for Infectious Disease"/>
            <person name="Wu L."/>
            <person name="Ma J."/>
        </authorList>
    </citation>
    <scope>NUCLEOTIDE SEQUENCE [LARGE SCALE GENOMIC DNA]</scope>
    <source>
        <strain evidence="5">CGMCC 1.12295</strain>
    </source>
</reference>
<keyword evidence="3" id="KW-0472">Membrane</keyword>
<keyword evidence="5" id="KW-1185">Reference proteome</keyword>
<comment type="subcellular location">
    <subcellularLocation>
        <location evidence="1">Cell surface</location>
    </subcellularLocation>
</comment>
<dbReference type="Pfam" id="PF07963">
    <property type="entry name" value="N_methyl"/>
    <property type="match status" value="1"/>
</dbReference>
<name>A0ABW4KL94_9BACI</name>
<dbReference type="RefSeq" id="WP_380776535.1">
    <property type="nucleotide sequence ID" value="NZ_JBHUEO010000120.1"/>
</dbReference>
<dbReference type="EMBL" id="JBHUEO010000120">
    <property type="protein sequence ID" value="MFD1708770.1"/>
    <property type="molecule type" value="Genomic_DNA"/>
</dbReference>
<evidence type="ECO:0000256" key="1">
    <source>
        <dbReference type="ARBA" id="ARBA00004241"/>
    </source>
</evidence>
<comment type="caution">
    <text evidence="4">The sequence shown here is derived from an EMBL/GenBank/DDBJ whole genome shotgun (WGS) entry which is preliminary data.</text>
</comment>
<dbReference type="Proteomes" id="UP001597301">
    <property type="component" value="Unassembled WGS sequence"/>
</dbReference>
<gene>
    <name evidence="4" type="ORF">ACFSCZ_19020</name>
</gene>
<organism evidence="4 5">
    <name type="scientific">Siminovitchia sediminis</name>
    <dbReference type="NCBI Taxonomy" id="1274353"/>
    <lineage>
        <taxon>Bacteria</taxon>
        <taxon>Bacillati</taxon>
        <taxon>Bacillota</taxon>
        <taxon>Bacilli</taxon>
        <taxon>Bacillales</taxon>
        <taxon>Bacillaceae</taxon>
        <taxon>Siminovitchia</taxon>
    </lineage>
</organism>
<proteinExistence type="predicted"/>
<evidence type="ECO:0000313" key="4">
    <source>
        <dbReference type="EMBL" id="MFD1708770.1"/>
    </source>
</evidence>
<accession>A0ABW4KL94</accession>
<evidence type="ECO:0000256" key="2">
    <source>
        <dbReference type="ARBA" id="ARBA00023287"/>
    </source>
</evidence>
<dbReference type="PROSITE" id="PS00409">
    <property type="entry name" value="PROKAR_NTER_METHYL"/>
    <property type="match status" value="1"/>
</dbReference>
<keyword evidence="3" id="KW-0812">Transmembrane</keyword>
<evidence type="ECO:0000313" key="5">
    <source>
        <dbReference type="Proteomes" id="UP001597301"/>
    </source>
</evidence>
<feature type="transmembrane region" description="Helical" evidence="3">
    <location>
        <begin position="12"/>
        <end position="34"/>
    </location>
</feature>
<dbReference type="NCBIfam" id="TIGR02532">
    <property type="entry name" value="IV_pilin_GFxxxE"/>
    <property type="match status" value="1"/>
</dbReference>
<keyword evidence="3" id="KW-1133">Transmembrane helix</keyword>